<dbReference type="InterPro" id="IPR011868">
    <property type="entry name" value="ModC_ABC_ATP-bd"/>
</dbReference>
<proteinExistence type="inferred from homology"/>
<evidence type="ECO:0000256" key="4">
    <source>
        <dbReference type="ARBA" id="ARBA00022505"/>
    </source>
</evidence>
<dbReference type="GO" id="GO:0015098">
    <property type="term" value="F:molybdate ion transmembrane transporter activity"/>
    <property type="evidence" value="ECO:0007669"/>
    <property type="project" value="InterPro"/>
</dbReference>
<evidence type="ECO:0000256" key="5">
    <source>
        <dbReference type="ARBA" id="ARBA00022519"/>
    </source>
</evidence>
<dbReference type="InterPro" id="IPR005116">
    <property type="entry name" value="Transp-assoc_OB_typ1"/>
</dbReference>
<evidence type="ECO:0000259" key="12">
    <source>
        <dbReference type="PROSITE" id="PS51866"/>
    </source>
</evidence>
<dbReference type="NCBIfam" id="TIGR02142">
    <property type="entry name" value="modC_ABC"/>
    <property type="match status" value="1"/>
</dbReference>
<dbReference type="PANTHER" id="PTHR43514:SF10">
    <property type="entry name" value="MOLYBDENUM IMPORT ATP-BINDING PROTEIN MODC 2"/>
    <property type="match status" value="1"/>
</dbReference>
<dbReference type="PANTHER" id="PTHR43514">
    <property type="entry name" value="ABC TRANSPORTER I FAMILY MEMBER 10"/>
    <property type="match status" value="1"/>
</dbReference>
<dbReference type="EMBL" id="NPEV01000041">
    <property type="protein sequence ID" value="RAI25788.1"/>
    <property type="molecule type" value="Genomic_DNA"/>
</dbReference>
<keyword evidence="14" id="KW-1185">Reference proteome</keyword>
<evidence type="ECO:0000256" key="7">
    <source>
        <dbReference type="ARBA" id="ARBA00022840"/>
    </source>
</evidence>
<evidence type="ECO:0000313" key="14">
    <source>
        <dbReference type="Proteomes" id="UP000249299"/>
    </source>
</evidence>
<dbReference type="OrthoDB" id="9802264at2"/>
<dbReference type="SMART" id="SM00382">
    <property type="entry name" value="AAA"/>
    <property type="match status" value="1"/>
</dbReference>
<comment type="caution">
    <text evidence="13">The sequence shown here is derived from an EMBL/GenBank/DDBJ whole genome shotgun (WGS) entry which is preliminary data.</text>
</comment>
<feature type="domain" description="ABC transporter" evidence="11">
    <location>
        <begin position="1"/>
        <end position="241"/>
    </location>
</feature>
<dbReference type="PROSITE" id="PS50893">
    <property type="entry name" value="ABC_TRANSPORTER_2"/>
    <property type="match status" value="1"/>
</dbReference>
<dbReference type="Pfam" id="PF03459">
    <property type="entry name" value="TOBE"/>
    <property type="match status" value="1"/>
</dbReference>
<sequence>MSLSDTDTPPEIEARFRGRRGAFDLDVAFSFPARGMTALFGPSGCGKTTILRCMAGLERMEEGRLVVNGALWQDDKTFVPTHKRPIGYVFQEASLFAHLSVRENLLFGKRRTRATRAGLDLDEVVRLLGLTDLMGRSPLRLSGGERQRVAIGRAILATPEILLMDEPLAALDRFAKNEILPYLERLHEELAIPVLFVTHDLLEAERLADRMVLMDKGLVRANEPIDELLADPSLPLARMPEATAVLTGKVTDIDEVYGLSTLMVSGAEFLIPGNLGPVGSVRRLRVAASDVGLTRSRASGGSSILNGPVARITDVQPMGDFQMTVFLKIGPGGRGAPLLARITRKSWDTLGLEVGDLVHALIKSAALAKDV</sequence>
<evidence type="ECO:0000313" key="13">
    <source>
        <dbReference type="EMBL" id="RAI25788.1"/>
    </source>
</evidence>
<dbReference type="InterPro" id="IPR008995">
    <property type="entry name" value="Mo/tungstate-bd_C_term_dom"/>
</dbReference>
<dbReference type="SUPFAM" id="SSF52540">
    <property type="entry name" value="P-loop containing nucleoside triphosphate hydrolases"/>
    <property type="match status" value="1"/>
</dbReference>
<keyword evidence="5" id="KW-0997">Cell inner membrane</keyword>
<dbReference type="GO" id="GO:0005524">
    <property type="term" value="F:ATP binding"/>
    <property type="evidence" value="ECO:0007669"/>
    <property type="project" value="UniProtKB-KW"/>
</dbReference>
<dbReference type="Gene3D" id="2.40.50.100">
    <property type="match status" value="1"/>
</dbReference>
<comment type="similarity">
    <text evidence="1">Belongs to the ABC transporter superfamily.</text>
</comment>
<dbReference type="Pfam" id="PF00005">
    <property type="entry name" value="ABC_tran"/>
    <property type="match status" value="1"/>
</dbReference>
<keyword evidence="3" id="KW-1003">Cell membrane</keyword>
<keyword evidence="4 10" id="KW-0500">Molybdenum</keyword>
<name>A0A327JQY5_9HYPH</name>
<evidence type="ECO:0000256" key="1">
    <source>
        <dbReference type="ARBA" id="ARBA00005417"/>
    </source>
</evidence>
<dbReference type="RefSeq" id="WP_111435568.1">
    <property type="nucleotide sequence ID" value="NZ_JACIGG010000015.1"/>
</dbReference>
<keyword evidence="9" id="KW-0472">Membrane</keyword>
<reference evidence="13 14" key="1">
    <citation type="submission" date="2017-07" db="EMBL/GenBank/DDBJ databases">
        <title>Draft Genome Sequences of Select Purple Nonsulfur Bacteria.</title>
        <authorList>
            <person name="Lasarre B."/>
            <person name="Mckinlay J.B."/>
        </authorList>
    </citation>
    <scope>NUCLEOTIDE SEQUENCE [LARGE SCALE GENOMIC DNA]</scope>
    <source>
        <strain evidence="13 14">DSM 11290</strain>
    </source>
</reference>
<dbReference type="InterPro" id="IPR003593">
    <property type="entry name" value="AAA+_ATPase"/>
</dbReference>
<dbReference type="GO" id="GO:0140359">
    <property type="term" value="F:ABC-type transporter activity"/>
    <property type="evidence" value="ECO:0007669"/>
    <property type="project" value="InterPro"/>
</dbReference>
<dbReference type="PROSITE" id="PS00211">
    <property type="entry name" value="ABC_TRANSPORTER_1"/>
    <property type="match status" value="1"/>
</dbReference>
<dbReference type="InterPro" id="IPR027417">
    <property type="entry name" value="P-loop_NTPase"/>
</dbReference>
<dbReference type="InterPro" id="IPR050334">
    <property type="entry name" value="Molybdenum_import_ModC"/>
</dbReference>
<evidence type="ECO:0000256" key="8">
    <source>
        <dbReference type="ARBA" id="ARBA00022967"/>
    </source>
</evidence>
<dbReference type="InterPro" id="IPR004606">
    <property type="entry name" value="Mop_domain"/>
</dbReference>
<evidence type="ECO:0000256" key="3">
    <source>
        <dbReference type="ARBA" id="ARBA00022475"/>
    </source>
</evidence>
<dbReference type="Proteomes" id="UP000249299">
    <property type="component" value="Unassembled WGS sequence"/>
</dbReference>
<gene>
    <name evidence="13" type="primary">modC</name>
    <name evidence="13" type="ORF">CH339_16915</name>
</gene>
<dbReference type="SUPFAM" id="SSF50331">
    <property type="entry name" value="MOP-like"/>
    <property type="match status" value="1"/>
</dbReference>
<keyword evidence="8" id="KW-1278">Translocase</keyword>
<dbReference type="Gene3D" id="3.40.50.300">
    <property type="entry name" value="P-loop containing nucleotide triphosphate hydrolases"/>
    <property type="match status" value="1"/>
</dbReference>
<accession>A0A327JQY5</accession>
<dbReference type="GO" id="GO:0016020">
    <property type="term" value="C:membrane"/>
    <property type="evidence" value="ECO:0007669"/>
    <property type="project" value="InterPro"/>
</dbReference>
<evidence type="ECO:0000256" key="2">
    <source>
        <dbReference type="ARBA" id="ARBA00022448"/>
    </source>
</evidence>
<organism evidence="13 14">
    <name type="scientific">Rhodobium orientis</name>
    <dbReference type="NCBI Taxonomy" id="34017"/>
    <lineage>
        <taxon>Bacteria</taxon>
        <taxon>Pseudomonadati</taxon>
        <taxon>Pseudomonadota</taxon>
        <taxon>Alphaproteobacteria</taxon>
        <taxon>Hyphomicrobiales</taxon>
        <taxon>Rhodobiaceae</taxon>
        <taxon>Rhodobium</taxon>
    </lineage>
</organism>
<dbReference type="GO" id="GO:0016887">
    <property type="term" value="F:ATP hydrolysis activity"/>
    <property type="evidence" value="ECO:0007669"/>
    <property type="project" value="InterPro"/>
</dbReference>
<keyword evidence="7 13" id="KW-0067">ATP-binding</keyword>
<keyword evidence="6" id="KW-0547">Nucleotide-binding</keyword>
<dbReference type="AlphaFoldDB" id="A0A327JQY5"/>
<protein>
    <submittedName>
        <fullName evidence="13">Molybdenum ABC transporter ATP-binding protein</fullName>
    </submittedName>
</protein>
<evidence type="ECO:0000256" key="10">
    <source>
        <dbReference type="PROSITE-ProRule" id="PRU01213"/>
    </source>
</evidence>
<evidence type="ECO:0000259" key="11">
    <source>
        <dbReference type="PROSITE" id="PS50893"/>
    </source>
</evidence>
<evidence type="ECO:0000256" key="6">
    <source>
        <dbReference type="ARBA" id="ARBA00022741"/>
    </source>
</evidence>
<dbReference type="InterPro" id="IPR003439">
    <property type="entry name" value="ABC_transporter-like_ATP-bd"/>
</dbReference>
<dbReference type="PROSITE" id="PS51866">
    <property type="entry name" value="MOP"/>
    <property type="match status" value="1"/>
</dbReference>
<dbReference type="InterPro" id="IPR017871">
    <property type="entry name" value="ABC_transporter-like_CS"/>
</dbReference>
<feature type="domain" description="Mop" evidence="12">
    <location>
        <begin position="301"/>
        <end position="371"/>
    </location>
</feature>
<keyword evidence="2" id="KW-0813">Transport</keyword>
<evidence type="ECO:0000256" key="9">
    <source>
        <dbReference type="ARBA" id="ARBA00023136"/>
    </source>
</evidence>